<dbReference type="EMBL" id="NEVH01013548">
    <property type="protein sequence ID" value="PNF28893.1"/>
    <property type="molecule type" value="Genomic_DNA"/>
</dbReference>
<organism evidence="6 7">
    <name type="scientific">Cryptotermes secundus</name>
    <dbReference type="NCBI Taxonomy" id="105785"/>
    <lineage>
        <taxon>Eukaryota</taxon>
        <taxon>Metazoa</taxon>
        <taxon>Ecdysozoa</taxon>
        <taxon>Arthropoda</taxon>
        <taxon>Hexapoda</taxon>
        <taxon>Insecta</taxon>
        <taxon>Pterygota</taxon>
        <taxon>Neoptera</taxon>
        <taxon>Polyneoptera</taxon>
        <taxon>Dictyoptera</taxon>
        <taxon>Blattodea</taxon>
        <taxon>Blattoidea</taxon>
        <taxon>Termitoidae</taxon>
        <taxon>Kalotermitidae</taxon>
        <taxon>Cryptotermitinae</taxon>
        <taxon>Cryptotermes</taxon>
    </lineage>
</organism>
<dbReference type="AlphaFoldDB" id="A0A2J7QJY8"/>
<dbReference type="GO" id="GO:0060271">
    <property type="term" value="P:cilium assembly"/>
    <property type="evidence" value="ECO:0007669"/>
    <property type="project" value="InterPro"/>
</dbReference>
<dbReference type="InterPro" id="IPR029021">
    <property type="entry name" value="Prot-tyrosine_phosphatase-like"/>
</dbReference>
<dbReference type="SMART" id="SM00404">
    <property type="entry name" value="PTPc_motif"/>
    <property type="match status" value="1"/>
</dbReference>
<name>A0A2J7QJY8_9NEOP</name>
<dbReference type="InterPro" id="IPR003595">
    <property type="entry name" value="Tyr_Pase_cat"/>
</dbReference>
<dbReference type="PROSITE" id="PS50056">
    <property type="entry name" value="TYR_PHOSPHATASE_2"/>
    <property type="match status" value="1"/>
</dbReference>
<dbReference type="CDD" id="cd14506">
    <property type="entry name" value="PTP_PTPDC1"/>
    <property type="match status" value="1"/>
</dbReference>
<evidence type="ECO:0000256" key="3">
    <source>
        <dbReference type="SAM" id="MobiDB-lite"/>
    </source>
</evidence>
<protein>
    <submittedName>
        <fullName evidence="6">Uncharacterized protein</fullName>
    </submittedName>
</protein>
<accession>A0A2J7QJY8</accession>
<dbReference type="PANTHER" id="PTHR23339">
    <property type="entry name" value="TYROSINE SPECIFIC PROTEIN PHOSPHATASE AND DUAL SPECIFICITY PROTEIN PHOSPHATASE"/>
    <property type="match status" value="1"/>
</dbReference>
<dbReference type="Proteomes" id="UP000235965">
    <property type="component" value="Unassembled WGS sequence"/>
</dbReference>
<dbReference type="SMART" id="SM00195">
    <property type="entry name" value="DSPc"/>
    <property type="match status" value="1"/>
</dbReference>
<dbReference type="STRING" id="105785.A0A2J7QJY8"/>
<feature type="domain" description="Tyrosine specific protein phosphatases" evidence="5">
    <location>
        <begin position="161"/>
        <end position="228"/>
    </location>
</feature>
<dbReference type="InterPro" id="IPR016130">
    <property type="entry name" value="Tyr_Pase_AS"/>
</dbReference>
<dbReference type="OrthoDB" id="542013at2759"/>
<dbReference type="GO" id="GO:0004725">
    <property type="term" value="F:protein tyrosine phosphatase activity"/>
    <property type="evidence" value="ECO:0007669"/>
    <property type="project" value="InterPro"/>
</dbReference>
<dbReference type="SUPFAM" id="SSF48350">
    <property type="entry name" value="GTPase activation domain, GAP"/>
    <property type="match status" value="1"/>
</dbReference>
<dbReference type="InterPro" id="IPR000387">
    <property type="entry name" value="Tyr_Pase_dom"/>
</dbReference>
<gene>
    <name evidence="6" type="ORF">B7P43_G03850</name>
</gene>
<dbReference type="EMBL" id="NEVH01013548">
    <property type="protein sequence ID" value="PNF28894.1"/>
    <property type="molecule type" value="Genomic_DNA"/>
</dbReference>
<feature type="region of interest" description="Disordered" evidence="3">
    <location>
        <begin position="354"/>
        <end position="389"/>
    </location>
</feature>
<comment type="caution">
    <text evidence="6">The sequence shown here is derived from an EMBL/GenBank/DDBJ whole genome shotgun (WGS) entry which is preliminary data.</text>
</comment>
<proteinExistence type="predicted"/>
<dbReference type="PROSITE" id="PS00383">
    <property type="entry name" value="TYR_PHOSPHATASE_1"/>
    <property type="match status" value="1"/>
</dbReference>
<keyword evidence="2" id="KW-0904">Protein phosphatase</keyword>
<evidence type="ECO:0000256" key="2">
    <source>
        <dbReference type="ARBA" id="ARBA00022912"/>
    </source>
</evidence>
<dbReference type="Pfam" id="PF00782">
    <property type="entry name" value="DSPc"/>
    <property type="match status" value="1"/>
</dbReference>
<dbReference type="InParanoid" id="A0A2J7QJY8"/>
<keyword evidence="1" id="KW-0378">Hydrolase</keyword>
<dbReference type="InterPro" id="IPR000340">
    <property type="entry name" value="Dual-sp_phosphatase_cat-dom"/>
</dbReference>
<feature type="compositionally biased region" description="Basic and acidic residues" evidence="3">
    <location>
        <begin position="363"/>
        <end position="372"/>
    </location>
</feature>
<dbReference type="FunFam" id="3.90.190.10:FF:000238">
    <property type="entry name" value="Uncharacterized protein"/>
    <property type="match status" value="1"/>
</dbReference>
<keyword evidence="7" id="KW-1185">Reference proteome</keyword>
<dbReference type="InterPro" id="IPR049573">
    <property type="entry name" value="PTPDC1_PTP"/>
</dbReference>
<dbReference type="InterPro" id="IPR008936">
    <property type="entry name" value="Rho_GTPase_activation_prot"/>
</dbReference>
<reference evidence="6 7" key="1">
    <citation type="submission" date="2017-12" db="EMBL/GenBank/DDBJ databases">
        <title>Hemimetabolous genomes reveal molecular basis of termite eusociality.</title>
        <authorList>
            <person name="Harrison M.C."/>
            <person name="Jongepier E."/>
            <person name="Robertson H.M."/>
            <person name="Arning N."/>
            <person name="Bitard-Feildel T."/>
            <person name="Chao H."/>
            <person name="Childers C.P."/>
            <person name="Dinh H."/>
            <person name="Doddapaneni H."/>
            <person name="Dugan S."/>
            <person name="Gowin J."/>
            <person name="Greiner C."/>
            <person name="Han Y."/>
            <person name="Hu H."/>
            <person name="Hughes D.S.T."/>
            <person name="Huylmans A.-K."/>
            <person name="Kemena C."/>
            <person name="Kremer L.P.M."/>
            <person name="Lee S.L."/>
            <person name="Lopez-Ezquerra A."/>
            <person name="Mallet L."/>
            <person name="Monroy-Kuhn J.M."/>
            <person name="Moser A."/>
            <person name="Murali S.C."/>
            <person name="Muzny D.M."/>
            <person name="Otani S."/>
            <person name="Piulachs M.-D."/>
            <person name="Poelchau M."/>
            <person name="Qu J."/>
            <person name="Schaub F."/>
            <person name="Wada-Katsumata A."/>
            <person name="Worley K.C."/>
            <person name="Xie Q."/>
            <person name="Ylla G."/>
            <person name="Poulsen M."/>
            <person name="Gibbs R.A."/>
            <person name="Schal C."/>
            <person name="Richards S."/>
            <person name="Belles X."/>
            <person name="Korb J."/>
            <person name="Bornberg-Bauer E."/>
        </authorList>
    </citation>
    <scope>NUCLEOTIDE SEQUENCE [LARGE SCALE GENOMIC DNA]</scope>
    <source>
        <tissue evidence="6">Whole body</tissue>
    </source>
</reference>
<dbReference type="Gene3D" id="3.90.190.10">
    <property type="entry name" value="Protein tyrosine phosphatase superfamily"/>
    <property type="match status" value="1"/>
</dbReference>
<sequence>MSQEVDVGSLVPAGLQSYGIKLQEHHVPSNYNRLSENIRRVTPNGIQCSFFCGGRRCKYENPENWDAAHMAIDGVFSHWVTDDILAMARPSTEIIKNKKIIEQFKRLEIKSIINLQKPGEHASCGNPLENSGFTYDPNIFMENNIYFYNFGWKDYGEATLTSLLDMVKVMSFALTEGKVAIHCHAGLGRTGVLIACYLVYSLRVRANDAIRFVRLKRPNAVQTRGQILCVQEFEQFILSQSIVFCNKEFSKDRRVTDFSLTQYLSRQKIMLHGYEARTLKYIPKILFVLCERLLHVCNCRNLSPPIGIRYDVTSLPFTRSFLVTRINSAQRTELVHSNSTSTCSPADSPFSSTLASAASTRRHSTELDDRLSELPSSMNIQDLDDDDNDDNDVAMPQNVSCISPDMPSCASGMSGLDDNCLDAVLGDGIHSQTLQDNICYQELSSQTDLRKAVQNEKFIPYHVDDVVQALLADHNLLSDGIRKGIRQYRTDLNYRQSAWTRLQMEKNLYVLTGLMYDWLEHLKVPVLSRDDLSYIVLLGNRPEACLKKLDLATQYTLEYLLRFLARLHPLPEETLITLLKRFVASLTQQGVPIHGVLQPSGKGYHKLREGTYKKVMEFVSKLFDNIYETVGAATPGFSELSKSKQSITSEIEHDMEETEMLTPL</sequence>
<dbReference type="InterPro" id="IPR020422">
    <property type="entry name" value="TYR_PHOSPHATASE_DUAL_dom"/>
</dbReference>
<evidence type="ECO:0000259" key="5">
    <source>
        <dbReference type="PROSITE" id="PS50056"/>
    </source>
</evidence>
<feature type="domain" description="Tyrosine-protein phosphatase" evidence="4">
    <location>
        <begin position="75"/>
        <end position="239"/>
    </location>
</feature>
<evidence type="ECO:0000313" key="7">
    <source>
        <dbReference type="Proteomes" id="UP000235965"/>
    </source>
</evidence>
<dbReference type="SUPFAM" id="SSF52799">
    <property type="entry name" value="(Phosphotyrosine protein) phosphatases II"/>
    <property type="match status" value="1"/>
</dbReference>
<dbReference type="PROSITE" id="PS50054">
    <property type="entry name" value="TYR_PHOSPHATASE_DUAL"/>
    <property type="match status" value="1"/>
</dbReference>
<evidence type="ECO:0000256" key="1">
    <source>
        <dbReference type="ARBA" id="ARBA00022801"/>
    </source>
</evidence>
<evidence type="ECO:0000313" key="6">
    <source>
        <dbReference type="EMBL" id="PNF28894.1"/>
    </source>
</evidence>
<dbReference type="InterPro" id="IPR050561">
    <property type="entry name" value="PTP"/>
</dbReference>
<evidence type="ECO:0000259" key="4">
    <source>
        <dbReference type="PROSITE" id="PS50054"/>
    </source>
</evidence>